<protein>
    <submittedName>
        <fullName evidence="2">Uncharacterized protein</fullName>
    </submittedName>
</protein>
<accession>A0A6J4N2P7</accession>
<gene>
    <name evidence="2" type="ORF">AVDCRST_MAG93-8531</name>
</gene>
<reference evidence="2" key="1">
    <citation type="submission" date="2020-02" db="EMBL/GenBank/DDBJ databases">
        <authorList>
            <person name="Meier V. D."/>
        </authorList>
    </citation>
    <scope>NUCLEOTIDE SEQUENCE</scope>
    <source>
        <strain evidence="2">AVDCRST_MAG93</strain>
    </source>
</reference>
<feature type="region of interest" description="Disordered" evidence="1">
    <location>
        <begin position="1"/>
        <end position="20"/>
    </location>
</feature>
<evidence type="ECO:0000256" key="1">
    <source>
        <dbReference type="SAM" id="MobiDB-lite"/>
    </source>
</evidence>
<evidence type="ECO:0000313" key="2">
    <source>
        <dbReference type="EMBL" id="CAA9372535.1"/>
    </source>
</evidence>
<organism evidence="2">
    <name type="scientific">uncultured Chloroflexia bacterium</name>
    <dbReference type="NCBI Taxonomy" id="1672391"/>
    <lineage>
        <taxon>Bacteria</taxon>
        <taxon>Bacillati</taxon>
        <taxon>Chloroflexota</taxon>
        <taxon>Chloroflexia</taxon>
        <taxon>environmental samples</taxon>
    </lineage>
</organism>
<proteinExistence type="predicted"/>
<name>A0A6J4N2P7_9CHLR</name>
<dbReference type="AlphaFoldDB" id="A0A6J4N2P7"/>
<feature type="non-terminal residue" evidence="2">
    <location>
        <position position="42"/>
    </location>
</feature>
<feature type="compositionally biased region" description="Basic and acidic residues" evidence="1">
    <location>
        <begin position="1"/>
        <end position="18"/>
    </location>
</feature>
<feature type="non-terminal residue" evidence="2">
    <location>
        <position position="1"/>
    </location>
</feature>
<sequence>DTVDTDHDDGADARDSGRELGYPAWDRGVHGGRCASRLDCGG</sequence>
<dbReference type="EMBL" id="CADCTR010002879">
    <property type="protein sequence ID" value="CAA9372535.1"/>
    <property type="molecule type" value="Genomic_DNA"/>
</dbReference>